<keyword evidence="2 4" id="KW-0808">Transferase</keyword>
<comment type="caution">
    <text evidence="4">The sequence shown here is derived from an EMBL/GenBank/DDBJ whole genome shotgun (WGS) entry which is preliminary data.</text>
</comment>
<dbReference type="SUPFAM" id="SSF55315">
    <property type="entry name" value="L30e-like"/>
    <property type="match status" value="1"/>
</dbReference>
<dbReference type="InterPro" id="IPR004441">
    <property type="entry name" value="rRNA_MeTrfase_TrmH"/>
</dbReference>
<dbReference type="GO" id="GO:0003723">
    <property type="term" value="F:RNA binding"/>
    <property type="evidence" value="ECO:0007669"/>
    <property type="project" value="InterPro"/>
</dbReference>
<dbReference type="CDD" id="cd18103">
    <property type="entry name" value="SpoU-like_RlmB"/>
    <property type="match status" value="1"/>
</dbReference>
<dbReference type="GO" id="GO:0005829">
    <property type="term" value="C:cytosol"/>
    <property type="evidence" value="ECO:0007669"/>
    <property type="project" value="TreeGrafter"/>
</dbReference>
<dbReference type="PANTHER" id="PTHR46429">
    <property type="entry name" value="23S RRNA (GUANOSINE-2'-O-)-METHYLTRANSFERASE RLMB"/>
    <property type="match status" value="1"/>
</dbReference>
<accession>A0A1H2UDD4</accession>
<reference evidence="4 5" key="1">
    <citation type="submission" date="2016-10" db="EMBL/GenBank/DDBJ databases">
        <authorList>
            <person name="Varghese N."/>
            <person name="Submissions S."/>
        </authorList>
    </citation>
    <scope>NUCLEOTIDE SEQUENCE [LARGE SCALE GENOMIC DNA]</scope>
    <source>
        <strain evidence="4 5">DSM 11449</strain>
    </source>
</reference>
<dbReference type="InterPro" id="IPR029026">
    <property type="entry name" value="tRNA_m1G_MTases_N"/>
</dbReference>
<name>A0A1H2UDD4_9FLAO</name>
<evidence type="ECO:0000256" key="1">
    <source>
        <dbReference type="ARBA" id="ARBA00022603"/>
    </source>
</evidence>
<dbReference type="InterPro" id="IPR029028">
    <property type="entry name" value="Alpha/beta_knot_MTases"/>
</dbReference>
<dbReference type="PANTHER" id="PTHR46429:SF1">
    <property type="entry name" value="23S RRNA (GUANOSINE-2'-O-)-METHYLTRANSFERASE RLMB"/>
    <property type="match status" value="1"/>
</dbReference>
<organism evidence="4 5">
    <name type="scientific">Capnocytophaga granulosa</name>
    <dbReference type="NCBI Taxonomy" id="45242"/>
    <lineage>
        <taxon>Bacteria</taxon>
        <taxon>Pseudomonadati</taxon>
        <taxon>Bacteroidota</taxon>
        <taxon>Flavobacteriia</taxon>
        <taxon>Flavobacteriales</taxon>
        <taxon>Flavobacteriaceae</taxon>
        <taxon>Capnocytophaga</taxon>
    </lineage>
</organism>
<evidence type="ECO:0000259" key="3">
    <source>
        <dbReference type="SMART" id="SM00967"/>
    </source>
</evidence>
<gene>
    <name evidence="4" type="ORF">SAMN05444420_102491</name>
</gene>
<dbReference type="SUPFAM" id="SSF75217">
    <property type="entry name" value="alpha/beta knot"/>
    <property type="match status" value="1"/>
</dbReference>
<dbReference type="AlphaFoldDB" id="A0A1H2UDD4"/>
<dbReference type="RefSeq" id="WP_016419952.1">
    <property type="nucleotide sequence ID" value="NZ_FNND01000002.1"/>
</dbReference>
<dbReference type="InterPro" id="IPR001537">
    <property type="entry name" value="SpoU_MeTrfase"/>
</dbReference>
<dbReference type="InterPro" id="IPR029064">
    <property type="entry name" value="Ribosomal_eL30-like_sf"/>
</dbReference>
<dbReference type="InterPro" id="IPR013123">
    <property type="entry name" value="SpoU_subst-bd"/>
</dbReference>
<dbReference type="GO" id="GO:0032259">
    <property type="term" value="P:methylation"/>
    <property type="evidence" value="ECO:0007669"/>
    <property type="project" value="UniProtKB-KW"/>
</dbReference>
<dbReference type="NCBIfam" id="TIGR00186">
    <property type="entry name" value="rRNA_methyl_3"/>
    <property type="match status" value="1"/>
</dbReference>
<dbReference type="SMART" id="SM00967">
    <property type="entry name" value="SpoU_sub_bind"/>
    <property type="match status" value="1"/>
</dbReference>
<dbReference type="Gene3D" id="3.30.1330.30">
    <property type="match status" value="1"/>
</dbReference>
<dbReference type="Gene3D" id="3.40.1280.10">
    <property type="match status" value="1"/>
</dbReference>
<protein>
    <submittedName>
        <fullName evidence="4">23S rRNA (Guanosine2251-2'-O)-methyltransferase</fullName>
    </submittedName>
</protein>
<keyword evidence="1 4" id="KW-0489">Methyltransferase</keyword>
<dbReference type="Proteomes" id="UP000182771">
    <property type="component" value="Unassembled WGS sequence"/>
</dbReference>
<dbReference type="GO" id="GO:0006396">
    <property type="term" value="P:RNA processing"/>
    <property type="evidence" value="ECO:0007669"/>
    <property type="project" value="InterPro"/>
</dbReference>
<evidence type="ECO:0000256" key="2">
    <source>
        <dbReference type="ARBA" id="ARBA00022679"/>
    </source>
</evidence>
<sequence>MKTTQIFGLHPVIEAIEAGRTIDKIFVQKGLSGTLFATLTKLIERHQLSHSFVPAEKLNRLTRGNHQGVVALLSPVEFVPLEELVLSIIESGKTPLFLILDHLSDVRNVGAIIRTAECTGVSGIILPKQGSAAVGEDMVKTSAGAIFNIPLCKVDNLIDTIYYLQGSGIKVIGATEKAPTLLYELSLTEPLAIVMGAEDTGISKGVLKVLDQRAKLPLQGETSSLNVSVACGAFLYEVVRQRIVTNDK</sequence>
<dbReference type="EMBL" id="FNND01000002">
    <property type="protein sequence ID" value="SDW54193.1"/>
    <property type="molecule type" value="Genomic_DNA"/>
</dbReference>
<dbReference type="GeneID" id="85016581"/>
<evidence type="ECO:0000313" key="4">
    <source>
        <dbReference type="EMBL" id="SDW54193.1"/>
    </source>
</evidence>
<dbReference type="Pfam" id="PF08032">
    <property type="entry name" value="SpoU_sub_bind"/>
    <property type="match status" value="1"/>
</dbReference>
<evidence type="ECO:0000313" key="5">
    <source>
        <dbReference type="Proteomes" id="UP000182771"/>
    </source>
</evidence>
<dbReference type="OrthoDB" id="9794400at2"/>
<feature type="domain" description="RNA 2-O ribose methyltransferase substrate binding" evidence="3">
    <location>
        <begin position="5"/>
        <end position="79"/>
    </location>
</feature>
<dbReference type="GO" id="GO:0008173">
    <property type="term" value="F:RNA methyltransferase activity"/>
    <property type="evidence" value="ECO:0007669"/>
    <property type="project" value="InterPro"/>
</dbReference>
<proteinExistence type="predicted"/>
<dbReference type="Pfam" id="PF00588">
    <property type="entry name" value="SpoU_methylase"/>
    <property type="match status" value="1"/>
</dbReference>
<keyword evidence="5" id="KW-1185">Reference proteome</keyword>